<dbReference type="EMBL" id="BJUA01000001">
    <property type="protein sequence ID" value="GEK16499.1"/>
    <property type="molecule type" value="Genomic_DNA"/>
</dbReference>
<name>A0A510UPM0_9CELL</name>
<organism evidence="2 3">
    <name type="scientific">Cellulomonas persica</name>
    <dbReference type="NCBI Taxonomy" id="76861"/>
    <lineage>
        <taxon>Bacteria</taxon>
        <taxon>Bacillati</taxon>
        <taxon>Actinomycetota</taxon>
        <taxon>Actinomycetes</taxon>
        <taxon>Micrococcales</taxon>
        <taxon>Cellulomonadaceae</taxon>
        <taxon>Cellulomonas</taxon>
    </lineage>
</organism>
<dbReference type="Proteomes" id="UP000321386">
    <property type="component" value="Unassembled WGS sequence"/>
</dbReference>
<reference evidence="2 3" key="1">
    <citation type="submission" date="2019-07" db="EMBL/GenBank/DDBJ databases">
        <title>Whole genome shotgun sequence of Cellulomonas persica NBRC 101101.</title>
        <authorList>
            <person name="Hosoyama A."/>
            <person name="Uohara A."/>
            <person name="Ohji S."/>
            <person name="Ichikawa N."/>
        </authorList>
    </citation>
    <scope>NUCLEOTIDE SEQUENCE [LARGE SCALE GENOMIC DNA]</scope>
    <source>
        <strain evidence="2 3">NBRC 101101</strain>
    </source>
</reference>
<feature type="compositionally biased region" description="Low complexity" evidence="1">
    <location>
        <begin position="1"/>
        <end position="17"/>
    </location>
</feature>
<dbReference type="AlphaFoldDB" id="A0A510UPM0"/>
<feature type="compositionally biased region" description="Basic and acidic residues" evidence="1">
    <location>
        <begin position="105"/>
        <end position="121"/>
    </location>
</feature>
<gene>
    <name evidence="2" type="ORF">CPE01_02320</name>
</gene>
<protein>
    <submittedName>
        <fullName evidence="2">Uncharacterized protein</fullName>
    </submittedName>
</protein>
<proteinExistence type="predicted"/>
<evidence type="ECO:0000313" key="2">
    <source>
        <dbReference type="EMBL" id="GEK16499.1"/>
    </source>
</evidence>
<feature type="compositionally biased region" description="Gly residues" evidence="1">
    <location>
        <begin position="90"/>
        <end position="101"/>
    </location>
</feature>
<feature type="region of interest" description="Disordered" evidence="1">
    <location>
        <begin position="1"/>
        <end position="28"/>
    </location>
</feature>
<sequence>MTDTPGAGTPTGPSSGDRSPTVAARASFGRTVGVSKPWGHEALFADGTHGYVGKLIFVRAGRERVLDEVSDTPAGARARRRPAGRNQALAGGGVHLNGPGGPNRRTIELQEPARAKDQPSW</sequence>
<evidence type="ECO:0000256" key="1">
    <source>
        <dbReference type="SAM" id="MobiDB-lite"/>
    </source>
</evidence>
<evidence type="ECO:0000313" key="3">
    <source>
        <dbReference type="Proteomes" id="UP000321386"/>
    </source>
</evidence>
<keyword evidence="3" id="KW-1185">Reference proteome</keyword>
<accession>A0A510UPM0</accession>
<comment type="caution">
    <text evidence="2">The sequence shown here is derived from an EMBL/GenBank/DDBJ whole genome shotgun (WGS) entry which is preliminary data.</text>
</comment>
<feature type="region of interest" description="Disordered" evidence="1">
    <location>
        <begin position="69"/>
        <end position="121"/>
    </location>
</feature>